<keyword evidence="2" id="KW-1185">Reference proteome</keyword>
<dbReference type="Proteomes" id="UP000696280">
    <property type="component" value="Unassembled WGS sequence"/>
</dbReference>
<comment type="caution">
    <text evidence="1">The sequence shown here is derived from an EMBL/GenBank/DDBJ whole genome shotgun (WGS) entry which is preliminary data.</text>
</comment>
<accession>A0A9N9KPK7</accession>
<evidence type="ECO:0000313" key="1">
    <source>
        <dbReference type="EMBL" id="CAG8951554.1"/>
    </source>
</evidence>
<sequence>MSKTPGERQSGVEPPERPLYLRCQYVGSVEFSSVRDGPNHTREAQSWLDKCIQQPFMAHWQLECDGKIYEIKRTEQSLVSLVTTSYLGFFIANLRFLPCDEPELRFTPRALKEDDVAFYREEIGMTTLRDADITAIGKWPFPDLRLKTTAAEISLAGEKTIVSGPYHLLWRNCQTTMKEFAEKIITAPKEPRFIWPFRASHLGYAVLPFQYHQWAKSKGYTFWTWRS</sequence>
<evidence type="ECO:0000313" key="2">
    <source>
        <dbReference type="Proteomes" id="UP000696280"/>
    </source>
</evidence>
<evidence type="ECO:0008006" key="3">
    <source>
        <dbReference type="Google" id="ProtNLM"/>
    </source>
</evidence>
<gene>
    <name evidence="1" type="ORF">HYFRA_00007470</name>
</gene>
<name>A0A9N9KPK7_9HELO</name>
<organism evidence="1 2">
    <name type="scientific">Hymenoscyphus fraxineus</name>
    <dbReference type="NCBI Taxonomy" id="746836"/>
    <lineage>
        <taxon>Eukaryota</taxon>
        <taxon>Fungi</taxon>
        <taxon>Dikarya</taxon>
        <taxon>Ascomycota</taxon>
        <taxon>Pezizomycotina</taxon>
        <taxon>Leotiomycetes</taxon>
        <taxon>Helotiales</taxon>
        <taxon>Helotiaceae</taxon>
        <taxon>Hymenoscyphus</taxon>
    </lineage>
</organism>
<dbReference type="EMBL" id="CAJVRL010000043">
    <property type="protein sequence ID" value="CAG8951554.1"/>
    <property type="molecule type" value="Genomic_DNA"/>
</dbReference>
<proteinExistence type="predicted"/>
<dbReference type="OrthoDB" id="10277935at2759"/>
<protein>
    <recommendedName>
        <fullName evidence="3">DUF4105 domain-containing protein</fullName>
    </recommendedName>
</protein>
<reference evidence="1" key="1">
    <citation type="submission" date="2021-07" db="EMBL/GenBank/DDBJ databases">
        <authorList>
            <person name="Durling M."/>
        </authorList>
    </citation>
    <scope>NUCLEOTIDE SEQUENCE</scope>
</reference>
<dbReference type="AlphaFoldDB" id="A0A9N9KPK7"/>